<evidence type="ECO:0000313" key="2">
    <source>
        <dbReference type="EMBL" id="CBX95249.1"/>
    </source>
</evidence>
<dbReference type="STRING" id="985895.E4ZX39"/>
<sequence length="421" mass="47034">MTDEILAHISAPATRQTDDLYQSLVDAYHDFEPSRALRDPDLTDCIPGRPNGASACDNNLDIITTSITASSKDSFGSFPSRLSSEDHVNSYTQGPSQTNGDSTEYGSILMSSRLARLERIHQNWKDKITPKTSSSKSFRSPRLQSQMRDDEDDGADTAFIEDTQLAMQALQSQLEESHSTTSEDTSESEANSEEYTGIFQLSDVPDDQHELVTARVHETASSAGTSRPDVDAFSATLQSNNSASSSFNVVGNVQSLVPATSTAEVYDFSELPIHVFPPPPEVSVLQPDGLPSQTTSYLKLVKNRHPNRYHLVRRKYKPNDDARGYWVVNCATWPVEAQLSFWSSLQDYLLKEKLGWGTTLHRIPKSPHEMGEIRLYCWAEVVEHMWLQLWLSSGGYISHLNWYDAEGSVVLQAKLRQKKPV</sequence>
<proteinExistence type="predicted"/>
<dbReference type="Proteomes" id="UP000002668">
    <property type="component" value="Genome"/>
</dbReference>
<feature type="compositionally biased region" description="Polar residues" evidence="1">
    <location>
        <begin position="130"/>
        <end position="146"/>
    </location>
</feature>
<dbReference type="OrthoDB" id="5395975at2759"/>
<feature type="region of interest" description="Disordered" evidence="1">
    <location>
        <begin position="125"/>
        <end position="153"/>
    </location>
</feature>
<dbReference type="EMBL" id="FP929127">
    <property type="protein sequence ID" value="CBX95249.1"/>
    <property type="molecule type" value="Genomic_DNA"/>
</dbReference>
<reference evidence="3" key="1">
    <citation type="journal article" date="2011" name="Nat. Commun.">
        <title>Effector diversification within compartments of the Leptosphaeria maculans genome affected by Repeat-Induced Point mutations.</title>
        <authorList>
            <person name="Rouxel T."/>
            <person name="Grandaubert J."/>
            <person name="Hane J.K."/>
            <person name="Hoede C."/>
            <person name="van de Wouw A.P."/>
            <person name="Couloux A."/>
            <person name="Dominguez V."/>
            <person name="Anthouard V."/>
            <person name="Bally P."/>
            <person name="Bourras S."/>
            <person name="Cozijnsen A.J."/>
            <person name="Ciuffetti L.M."/>
            <person name="Degrave A."/>
            <person name="Dilmaghani A."/>
            <person name="Duret L."/>
            <person name="Fudal I."/>
            <person name="Goodwin S.B."/>
            <person name="Gout L."/>
            <person name="Glaser N."/>
            <person name="Linglin J."/>
            <person name="Kema G.H.J."/>
            <person name="Lapalu N."/>
            <person name="Lawrence C.B."/>
            <person name="May K."/>
            <person name="Meyer M."/>
            <person name="Ollivier B."/>
            <person name="Poulain J."/>
            <person name="Schoch C.L."/>
            <person name="Simon A."/>
            <person name="Spatafora J.W."/>
            <person name="Stachowiak A."/>
            <person name="Turgeon B.G."/>
            <person name="Tyler B.M."/>
            <person name="Vincent D."/>
            <person name="Weissenbach J."/>
            <person name="Amselem J."/>
            <person name="Quesneville H."/>
            <person name="Oliver R.P."/>
            <person name="Wincker P."/>
            <person name="Balesdent M.-H."/>
            <person name="Howlett B.J."/>
        </authorList>
    </citation>
    <scope>NUCLEOTIDE SEQUENCE [LARGE SCALE GENOMIC DNA]</scope>
    <source>
        <strain evidence="3">JN3 / isolate v23.1.3 / race Av1-4-5-6-7-8</strain>
    </source>
</reference>
<dbReference type="VEuPathDB" id="FungiDB:LEMA_P024010.1"/>
<feature type="region of interest" description="Disordered" evidence="1">
    <location>
        <begin position="170"/>
        <end position="192"/>
    </location>
</feature>
<gene>
    <name evidence="2" type="ORF">LEMA_P024010.1</name>
</gene>
<feature type="region of interest" description="Disordered" evidence="1">
    <location>
        <begin position="71"/>
        <end position="104"/>
    </location>
</feature>
<keyword evidence="3" id="KW-1185">Reference proteome</keyword>
<dbReference type="AlphaFoldDB" id="E4ZX39"/>
<protein>
    <submittedName>
        <fullName evidence="2">Uncharacterized protein</fullName>
    </submittedName>
</protein>
<name>E4ZX39_LEPMJ</name>
<accession>E4ZX39</accession>
<feature type="compositionally biased region" description="Polar residues" evidence="1">
    <location>
        <begin position="89"/>
        <end position="104"/>
    </location>
</feature>
<organism evidence="3">
    <name type="scientific">Leptosphaeria maculans (strain JN3 / isolate v23.1.3 / race Av1-4-5-6-7-8)</name>
    <name type="common">Blackleg fungus</name>
    <name type="synonym">Phoma lingam</name>
    <dbReference type="NCBI Taxonomy" id="985895"/>
    <lineage>
        <taxon>Eukaryota</taxon>
        <taxon>Fungi</taxon>
        <taxon>Dikarya</taxon>
        <taxon>Ascomycota</taxon>
        <taxon>Pezizomycotina</taxon>
        <taxon>Dothideomycetes</taxon>
        <taxon>Pleosporomycetidae</taxon>
        <taxon>Pleosporales</taxon>
        <taxon>Pleosporineae</taxon>
        <taxon>Leptosphaeriaceae</taxon>
        <taxon>Plenodomus</taxon>
        <taxon>Plenodomus lingam/Leptosphaeria maculans species complex</taxon>
    </lineage>
</organism>
<evidence type="ECO:0000313" key="3">
    <source>
        <dbReference type="Proteomes" id="UP000002668"/>
    </source>
</evidence>
<dbReference type="eggNOG" id="ENOG502S7U4">
    <property type="taxonomic scope" value="Eukaryota"/>
</dbReference>
<dbReference type="GeneID" id="13281442"/>
<dbReference type="OMA" id="KLYCWGE"/>
<evidence type="ECO:0000256" key="1">
    <source>
        <dbReference type="SAM" id="MobiDB-lite"/>
    </source>
</evidence>
<dbReference type="InParanoid" id="E4ZX39"/>
<dbReference type="HOGENOM" id="CLU_605726_0_0_1"/>